<reference evidence="3 4" key="1">
    <citation type="submission" date="2020-08" db="EMBL/GenBank/DDBJ databases">
        <title>Sequencing the genomes of 1000 actinobacteria strains.</title>
        <authorList>
            <person name="Klenk H.-P."/>
        </authorList>
    </citation>
    <scope>NUCLEOTIDE SEQUENCE [LARGE SCALE GENOMIC DNA]</scope>
    <source>
        <strain evidence="3 4">DSM 45518</strain>
    </source>
</reference>
<feature type="transmembrane region" description="Helical" evidence="2">
    <location>
        <begin position="31"/>
        <end position="48"/>
    </location>
</feature>
<evidence type="ECO:0000313" key="4">
    <source>
        <dbReference type="Proteomes" id="UP000542742"/>
    </source>
</evidence>
<evidence type="ECO:0000313" key="3">
    <source>
        <dbReference type="EMBL" id="MBB4695853.1"/>
    </source>
</evidence>
<feature type="region of interest" description="Disordered" evidence="1">
    <location>
        <begin position="79"/>
        <end position="103"/>
    </location>
</feature>
<gene>
    <name evidence="3" type="ORF">BKA14_006001</name>
</gene>
<keyword evidence="2" id="KW-1133">Transmembrane helix</keyword>
<keyword evidence="2" id="KW-0472">Membrane</keyword>
<dbReference type="GO" id="GO:0008168">
    <property type="term" value="F:methyltransferase activity"/>
    <property type="evidence" value="ECO:0007669"/>
    <property type="project" value="UniProtKB-KW"/>
</dbReference>
<evidence type="ECO:0000256" key="1">
    <source>
        <dbReference type="SAM" id="MobiDB-lite"/>
    </source>
</evidence>
<feature type="transmembrane region" description="Helical" evidence="2">
    <location>
        <begin position="7"/>
        <end position="25"/>
    </location>
</feature>
<feature type="compositionally biased region" description="Basic and acidic residues" evidence="1">
    <location>
        <begin position="86"/>
        <end position="103"/>
    </location>
</feature>
<accession>A0A7W7CYW7</accession>
<dbReference type="Proteomes" id="UP000542742">
    <property type="component" value="Unassembled WGS sequence"/>
</dbReference>
<comment type="caution">
    <text evidence="3">The sequence shown here is derived from an EMBL/GenBank/DDBJ whole genome shotgun (WGS) entry which is preliminary data.</text>
</comment>
<proteinExistence type="predicted"/>
<organism evidence="3 4">
    <name type="scientific">Paractinoplanes abujensis</name>
    <dbReference type="NCBI Taxonomy" id="882441"/>
    <lineage>
        <taxon>Bacteria</taxon>
        <taxon>Bacillati</taxon>
        <taxon>Actinomycetota</taxon>
        <taxon>Actinomycetes</taxon>
        <taxon>Micromonosporales</taxon>
        <taxon>Micromonosporaceae</taxon>
        <taxon>Paractinoplanes</taxon>
    </lineage>
</organism>
<sequence>MSPAIKYTLGRVGLFAVVLGLLSFFPLNLLVAGMIAIVVSAVASYFLLAKWRNQMNEQLVSVASRRSAEKARLRAALAGDEEAAAEGDRAGANRVEEKPADRT</sequence>
<protein>
    <submittedName>
        <fullName evidence="3">Tetrahydromethanopterin S-methyltransferase subunit C</fullName>
    </submittedName>
</protein>
<dbReference type="GO" id="GO:0032259">
    <property type="term" value="P:methylation"/>
    <property type="evidence" value="ECO:0007669"/>
    <property type="project" value="UniProtKB-KW"/>
</dbReference>
<dbReference type="EMBL" id="JACHMF010000001">
    <property type="protein sequence ID" value="MBB4695853.1"/>
    <property type="molecule type" value="Genomic_DNA"/>
</dbReference>
<dbReference type="InterPro" id="IPR025323">
    <property type="entry name" value="DUF4229"/>
</dbReference>
<keyword evidence="4" id="KW-1185">Reference proteome</keyword>
<dbReference type="Pfam" id="PF14012">
    <property type="entry name" value="DUF4229"/>
    <property type="match status" value="1"/>
</dbReference>
<keyword evidence="3" id="KW-0489">Methyltransferase</keyword>
<dbReference type="AlphaFoldDB" id="A0A7W7CYW7"/>
<keyword evidence="2" id="KW-0812">Transmembrane</keyword>
<keyword evidence="3" id="KW-0808">Transferase</keyword>
<dbReference type="RefSeq" id="WP_184954151.1">
    <property type="nucleotide sequence ID" value="NZ_BOMC01000067.1"/>
</dbReference>
<evidence type="ECO:0000256" key="2">
    <source>
        <dbReference type="SAM" id="Phobius"/>
    </source>
</evidence>
<name>A0A7W7CYW7_9ACTN</name>